<comment type="caution">
    <text evidence="2">The sequence shown here is derived from an EMBL/GenBank/DDBJ whole genome shotgun (WGS) entry which is preliminary data.</text>
</comment>
<accession>A0A9N8WZM2</accession>
<feature type="transmembrane region" description="Helical" evidence="1">
    <location>
        <begin position="246"/>
        <end position="267"/>
    </location>
</feature>
<keyword evidence="1" id="KW-0812">Transmembrane</keyword>
<feature type="transmembrane region" description="Helical" evidence="1">
    <location>
        <begin position="209"/>
        <end position="234"/>
    </location>
</feature>
<dbReference type="EMBL" id="CAJQZC010000001">
    <property type="protein sequence ID" value="CAG4886628.1"/>
    <property type="molecule type" value="Genomic_DNA"/>
</dbReference>
<feature type="transmembrane region" description="Helical" evidence="1">
    <location>
        <begin position="375"/>
        <end position="395"/>
    </location>
</feature>
<proteinExistence type="predicted"/>
<keyword evidence="3" id="KW-1185">Reference proteome</keyword>
<feature type="transmembrane region" description="Helical" evidence="1">
    <location>
        <begin position="308"/>
        <end position="330"/>
    </location>
</feature>
<protein>
    <submittedName>
        <fullName evidence="2">Uncharacterized protein</fullName>
    </submittedName>
</protein>
<dbReference type="Proteomes" id="UP000789704">
    <property type="component" value="Unassembled WGS sequence"/>
</dbReference>
<sequence>MKKIWISRVIIPSAIMAILLLAPIVESLFSLGNETIFNFLASDSMYYMGIANNYLKYGIPTFDGTAPINGFHPLWETVLILIFKVFSVSHHNQVYATFALSVLFVCIAYVLMSSVFIKVLGTWTGIVATAVFFLGAYSVFFEPRRHFFSDPGLLYTFSPYSAINGMETPLSMALWAAFFASLISRYHAQTEGQKTKLDIQSVFPFSSRLLLPLIVLCRLDDVFLVAAITFFILLQKRFSLRDKANSLVKIFWITAIPVTLYVAYNYFTVGTLLPVSGTTKLSFSNIYASTLHLNLRAVLFPLPDNGWWWIYACRIYPLLFSFLVGIICIISGWKYKEIKTDEPSLRRYSFLFGWFVLFKSIFLLAFVPLLNQGYWYDFEIIAICNTIFAFAIGFFVKANHKATQIVLAVCLSIIIFRIPNEISFMKSSGTYSETEYSLWKNSDVIRTYLLGRDPKIKIIDNLDGAFVYLLDLPGDSITGLASSPDELRRRQKIGAWNSLVSRGVSVLPDHGYYDPKHLPPAGDNVRVAEEFHPPSSPVSFYRLELVDPAMPPTGKAVSLNASTRVTALASH</sequence>
<organism evidence="2 3">
    <name type="scientific">Paraburkholderia saeva</name>
    <dbReference type="NCBI Taxonomy" id="2777537"/>
    <lineage>
        <taxon>Bacteria</taxon>
        <taxon>Pseudomonadati</taxon>
        <taxon>Pseudomonadota</taxon>
        <taxon>Betaproteobacteria</taxon>
        <taxon>Burkholderiales</taxon>
        <taxon>Burkholderiaceae</taxon>
        <taxon>Paraburkholderia</taxon>
    </lineage>
</organism>
<gene>
    <name evidence="2" type="ORF">LMG31841_00230</name>
</gene>
<evidence type="ECO:0000256" key="1">
    <source>
        <dbReference type="SAM" id="Phobius"/>
    </source>
</evidence>
<keyword evidence="1" id="KW-1133">Transmembrane helix</keyword>
<name>A0A9N8WZM2_9BURK</name>
<dbReference type="RefSeq" id="WP_228874311.1">
    <property type="nucleotide sequence ID" value="NZ_CAJQYX010000007.1"/>
</dbReference>
<keyword evidence="1" id="KW-0472">Membrane</keyword>
<feature type="transmembrane region" description="Helical" evidence="1">
    <location>
        <begin position="350"/>
        <end position="369"/>
    </location>
</feature>
<dbReference type="AlphaFoldDB" id="A0A9N8WZM2"/>
<evidence type="ECO:0000313" key="3">
    <source>
        <dbReference type="Proteomes" id="UP000789704"/>
    </source>
</evidence>
<reference evidence="2" key="1">
    <citation type="submission" date="2021-04" db="EMBL/GenBank/DDBJ databases">
        <authorList>
            <person name="Vanwijnsberghe S."/>
        </authorList>
    </citation>
    <scope>NUCLEOTIDE SEQUENCE</scope>
    <source>
        <strain evidence="2">LMG 31841</strain>
    </source>
</reference>
<feature type="transmembrane region" description="Helical" evidence="1">
    <location>
        <begin position="94"/>
        <end position="117"/>
    </location>
</feature>
<feature type="transmembrane region" description="Helical" evidence="1">
    <location>
        <begin position="9"/>
        <end position="29"/>
    </location>
</feature>
<evidence type="ECO:0000313" key="2">
    <source>
        <dbReference type="EMBL" id="CAG4886628.1"/>
    </source>
</evidence>
<feature type="transmembrane region" description="Helical" evidence="1">
    <location>
        <begin position="123"/>
        <end position="141"/>
    </location>
</feature>